<proteinExistence type="predicted"/>
<evidence type="ECO:0008006" key="4">
    <source>
        <dbReference type="Google" id="ProtNLM"/>
    </source>
</evidence>
<dbReference type="EMBL" id="MT143631">
    <property type="protein sequence ID" value="QJA99155.1"/>
    <property type="molecule type" value="Genomic_DNA"/>
</dbReference>
<organism evidence="3">
    <name type="scientific">viral metagenome</name>
    <dbReference type="NCBI Taxonomy" id="1070528"/>
    <lineage>
        <taxon>unclassified sequences</taxon>
        <taxon>metagenomes</taxon>
        <taxon>organismal metagenomes</taxon>
    </lineage>
</organism>
<feature type="transmembrane region" description="Helical" evidence="1">
    <location>
        <begin position="7"/>
        <end position="28"/>
    </location>
</feature>
<reference evidence="3" key="1">
    <citation type="submission" date="2020-03" db="EMBL/GenBank/DDBJ databases">
        <title>The deep terrestrial virosphere.</title>
        <authorList>
            <person name="Holmfeldt K."/>
            <person name="Nilsson E."/>
            <person name="Simone D."/>
            <person name="Lopez-Fernandez M."/>
            <person name="Wu X."/>
            <person name="de Brujin I."/>
            <person name="Lundin D."/>
            <person name="Andersson A."/>
            <person name="Bertilsson S."/>
            <person name="Dopson M."/>
        </authorList>
    </citation>
    <scope>NUCLEOTIDE SEQUENCE</scope>
    <source>
        <strain evidence="2">MM171A01284</strain>
        <strain evidence="3">MM171B00346</strain>
    </source>
</reference>
<feature type="transmembrane region" description="Helical" evidence="1">
    <location>
        <begin position="48"/>
        <end position="67"/>
    </location>
</feature>
<evidence type="ECO:0000313" key="3">
    <source>
        <dbReference type="EMBL" id="QJB04290.1"/>
    </source>
</evidence>
<sequence length="103" mass="11329">MRGKFEGGAYLVVVAGIVGDQLSTRLGLARPGIYETNPYAVMLMSKGLWLPVDILLLTLSIGIPAVLMRKWGFEGRWAVLSFPLVLGTLRLAAAVWNLHLFLF</sequence>
<keyword evidence="1" id="KW-0472">Membrane</keyword>
<keyword evidence="1" id="KW-0812">Transmembrane</keyword>
<evidence type="ECO:0000256" key="1">
    <source>
        <dbReference type="SAM" id="Phobius"/>
    </source>
</evidence>
<accession>A0A6M3ME09</accession>
<gene>
    <name evidence="2" type="ORF">MM171A01284_0016</name>
    <name evidence="3" type="ORF">MM171B00346_0002</name>
</gene>
<protein>
    <recommendedName>
        <fullName evidence="4">DUF5658 domain-containing protein</fullName>
    </recommendedName>
</protein>
<feature type="transmembrane region" description="Helical" evidence="1">
    <location>
        <begin position="79"/>
        <end position="102"/>
    </location>
</feature>
<name>A0A6M3ME09_9ZZZZ</name>
<dbReference type="EMBL" id="MT143879">
    <property type="protein sequence ID" value="QJB04290.1"/>
    <property type="molecule type" value="Genomic_DNA"/>
</dbReference>
<evidence type="ECO:0000313" key="2">
    <source>
        <dbReference type="EMBL" id="QJA99155.1"/>
    </source>
</evidence>
<keyword evidence="1" id="KW-1133">Transmembrane helix</keyword>
<dbReference type="AlphaFoldDB" id="A0A6M3ME09"/>